<organism evidence="1 2">
    <name type="scientific">Sinorhizobium fredii (strain USDA 257)</name>
    <dbReference type="NCBI Taxonomy" id="1185652"/>
    <lineage>
        <taxon>Bacteria</taxon>
        <taxon>Pseudomonadati</taxon>
        <taxon>Pseudomonadota</taxon>
        <taxon>Alphaproteobacteria</taxon>
        <taxon>Hyphomicrobiales</taxon>
        <taxon>Rhizobiaceae</taxon>
        <taxon>Sinorhizobium/Ensifer group</taxon>
        <taxon>Sinorhizobium</taxon>
    </lineage>
</organism>
<dbReference type="HOGENOM" id="CLU_2958288_0_0_5"/>
<sequence>MRNEDISWFSSEVKPRRSGSSLAWIDRAANLLFRIVCGSGWTIAIQGEENEFGEVAVAG</sequence>
<dbReference type="KEGG" id="sfd:USDA257_c18370"/>
<evidence type="ECO:0000313" key="2">
    <source>
        <dbReference type="Proteomes" id="UP000006180"/>
    </source>
</evidence>
<dbReference type="STRING" id="1185652.USDA257_c18370"/>
<name>I3X3G8_SINF2</name>
<dbReference type="Proteomes" id="UP000006180">
    <property type="component" value="Chromosome"/>
</dbReference>
<proteinExistence type="predicted"/>
<dbReference type="EMBL" id="CP003563">
    <property type="protein sequence ID" value="AFL50424.1"/>
    <property type="molecule type" value="Genomic_DNA"/>
</dbReference>
<dbReference type="AlphaFoldDB" id="I3X3G8"/>
<reference evidence="1 2" key="1">
    <citation type="journal article" date="2012" name="J. Bacteriol.">
        <title>Complete genome sequence of the broad-host-range strain Sinorhizobium fredii USDA257.</title>
        <authorList>
            <person name="Schuldes J."/>
            <person name="Rodriguez Orbegoso M."/>
            <person name="Schmeisser C."/>
            <person name="Krishnan H.B."/>
            <person name="Daniel R."/>
            <person name="Streit W.R."/>
        </authorList>
    </citation>
    <scope>NUCLEOTIDE SEQUENCE [LARGE SCALE GENOMIC DNA]</scope>
    <source>
        <strain evidence="1 2">USDA 257</strain>
    </source>
</reference>
<gene>
    <name evidence="1" type="ORF">USDA257_c18370</name>
</gene>
<accession>I3X3G8</accession>
<dbReference type="PATRIC" id="fig|1185652.3.peg.1901"/>
<evidence type="ECO:0000313" key="1">
    <source>
        <dbReference type="EMBL" id="AFL50424.1"/>
    </source>
</evidence>
<protein>
    <submittedName>
        <fullName evidence="1">Uncharacterized protein</fullName>
    </submittedName>
</protein>